<evidence type="ECO:0000256" key="3">
    <source>
        <dbReference type="ARBA" id="ARBA00022980"/>
    </source>
</evidence>
<proteinExistence type="inferred from homology"/>
<dbReference type="FunFam" id="1.10.287.1480:FF:000001">
    <property type="entry name" value="30S ribosomal protein S14"/>
    <property type="match status" value="1"/>
</dbReference>
<evidence type="ECO:0000256" key="6">
    <source>
        <dbReference type="ARBA" id="ARBA00040774"/>
    </source>
</evidence>
<dbReference type="GO" id="GO:0006412">
    <property type="term" value="P:translation"/>
    <property type="evidence" value="ECO:0007669"/>
    <property type="project" value="InterPro"/>
</dbReference>
<organism evidence="8">
    <name type="scientific">Prasiola crispa</name>
    <name type="common">Green alga</name>
    <name type="synonym">Ulva crispa</name>
    <dbReference type="NCBI Taxonomy" id="173492"/>
    <lineage>
        <taxon>Eukaryota</taxon>
        <taxon>Viridiplantae</taxon>
        <taxon>Chlorophyta</taxon>
        <taxon>core chlorophytes</taxon>
        <taxon>Trebouxiophyceae</taxon>
        <taxon>Prasiolales</taxon>
        <taxon>Prasiolaceae</taxon>
        <taxon>Prasiola</taxon>
    </lineage>
</organism>
<evidence type="ECO:0000256" key="2">
    <source>
        <dbReference type="ARBA" id="ARBA00009083"/>
    </source>
</evidence>
<name>A0A0R8RTD7_PRACR</name>
<dbReference type="PANTHER" id="PTHR19836:SF30">
    <property type="entry name" value="RIBOSOMAL PROTEIN S14"/>
    <property type="match status" value="1"/>
</dbReference>
<evidence type="ECO:0000256" key="1">
    <source>
        <dbReference type="ARBA" id="ARBA00004173"/>
    </source>
</evidence>
<keyword evidence="4 8" id="KW-0496">Mitochondrion</keyword>
<dbReference type="AlphaFoldDB" id="A0A0R8RTD7"/>
<gene>
    <name evidence="8" type="primary">rps14</name>
</gene>
<comment type="similarity">
    <text evidence="2">Belongs to the universal ribosomal protein uS14 family.</text>
</comment>
<evidence type="ECO:0000256" key="5">
    <source>
        <dbReference type="ARBA" id="ARBA00023274"/>
    </source>
</evidence>
<dbReference type="Pfam" id="PF00253">
    <property type="entry name" value="Ribosomal_S14"/>
    <property type="match status" value="1"/>
</dbReference>
<dbReference type="GO" id="GO:0015935">
    <property type="term" value="C:small ribosomal subunit"/>
    <property type="evidence" value="ECO:0007669"/>
    <property type="project" value="TreeGrafter"/>
</dbReference>
<dbReference type="GO" id="GO:0003735">
    <property type="term" value="F:structural constituent of ribosome"/>
    <property type="evidence" value="ECO:0007669"/>
    <property type="project" value="InterPro"/>
</dbReference>
<accession>A0A0R8RTD7</accession>
<keyword evidence="5" id="KW-0687">Ribonucleoprotein</keyword>
<dbReference type="InterPro" id="IPR001209">
    <property type="entry name" value="Ribosomal_uS14"/>
</dbReference>
<geneLocation type="mitochondrion" evidence="8"/>
<evidence type="ECO:0000313" key="8">
    <source>
        <dbReference type="EMBL" id="AKZ21145.1"/>
    </source>
</evidence>
<dbReference type="EMBL" id="KR017747">
    <property type="protein sequence ID" value="AKZ21145.1"/>
    <property type="molecule type" value="Genomic_DNA"/>
</dbReference>
<dbReference type="GO" id="GO:0005739">
    <property type="term" value="C:mitochondrion"/>
    <property type="evidence" value="ECO:0007669"/>
    <property type="project" value="UniProtKB-SubCell"/>
</dbReference>
<dbReference type="PROSITE" id="PS00527">
    <property type="entry name" value="RIBOSOMAL_S14"/>
    <property type="match status" value="1"/>
</dbReference>
<dbReference type="Gene3D" id="1.10.287.1480">
    <property type="match status" value="1"/>
</dbReference>
<dbReference type="InterPro" id="IPR018271">
    <property type="entry name" value="Ribosomal_uS14_CS"/>
</dbReference>
<dbReference type="NCBIfam" id="NF006477">
    <property type="entry name" value="PRK08881.1"/>
    <property type="match status" value="1"/>
</dbReference>
<protein>
    <recommendedName>
        <fullName evidence="6">Small ribosomal subunit protein uS14m</fullName>
    </recommendedName>
    <alternativeName>
        <fullName evidence="7">Ribosomal protein S14, mitochondrial</fullName>
    </alternativeName>
</protein>
<comment type="subcellular location">
    <subcellularLocation>
        <location evidence="1">Mitochondrion</location>
    </subcellularLocation>
</comment>
<evidence type="ECO:0000256" key="7">
    <source>
        <dbReference type="ARBA" id="ARBA00042804"/>
    </source>
</evidence>
<dbReference type="PANTHER" id="PTHR19836">
    <property type="entry name" value="30S RIBOSOMAL PROTEIN S14"/>
    <property type="match status" value="1"/>
</dbReference>
<evidence type="ECO:0000256" key="4">
    <source>
        <dbReference type="ARBA" id="ARBA00023128"/>
    </source>
</evidence>
<dbReference type="SUPFAM" id="SSF57716">
    <property type="entry name" value="Glucocorticoid receptor-like (DNA-binding domain)"/>
    <property type="match status" value="1"/>
</dbReference>
<reference evidence="8" key="1">
    <citation type="journal article" date="2015" name="Genome Announc.">
        <title>Draft Plastid and Mitochondrial Genome Sequences from Antarctic Alga Prasiola crispa.</title>
        <authorList>
            <person name="Carvalho E.L."/>
            <person name="Wallau Gda L."/>
            <person name="Rangel D.L."/>
            <person name="Machado L.C."/>
            <person name="da Silva A.F."/>
            <person name="da Silva L.F."/>
            <person name="Macedo P.E."/>
            <person name="Pereira A.B."/>
            <person name="Victoria Fde C."/>
            <person name="Boldo J.T."/>
            <person name="Dal Belo C.A."/>
            <person name="Pinto P.M."/>
        </authorList>
    </citation>
    <scope>NUCLEOTIDE SEQUENCE</scope>
</reference>
<keyword evidence="3" id="KW-0689">Ribosomal protein</keyword>
<sequence length="99" mass="11833">MSNSIHKDDLKRQLVFKNELKRLQYKYIINNHTIDKFTRLQNIEKLNKLNRNTCKVRVKNRCVLTGRSRAVYKLFRLSRIKFRELANEGLIPGVTKASW</sequence>